<sequence>MNQDRRKKLLKLLAAHQTASIRWLADALDVSPATARRDIDWLASRNLLVRTRGGAQSAGPKSQQNPLSSEAFQKSILECAARKRAIAKKAASMCVDGETIIINGGTTTFMMAEFLIEKNMRILTNSFPMAQRLLATSENEIVLSGGNIYREQNVILAPFDNDVTQSHYASKMFTSVYGLSLLGLMEADPLLIQAEQRLIKQAEELIVVADSSKFGRNAGLIMCRLDQVARVITDTDVSDKAVQMLEHQGIQVITVPAEEPRLHAEAAVPGRRHGREPREPWEIGAYI</sequence>
<comment type="caution">
    <text evidence="1">The sequence shown here is derived from an EMBL/GenBank/DDBJ whole genome shotgun (WGS) entry which is preliminary data.</text>
</comment>
<gene>
    <name evidence="1" type="ORF">QPK29_028730</name>
</gene>
<dbReference type="EMBL" id="JASNRB020000026">
    <property type="protein sequence ID" value="MFJ1471724.1"/>
    <property type="molecule type" value="Genomic_DNA"/>
</dbReference>
<name>A0ACC7MIJ5_9BURK</name>
<keyword evidence="1" id="KW-0238">DNA-binding</keyword>
<organism evidence="1 2">
    <name type="scientific">Massilia orientalis</name>
    <dbReference type="NCBI Taxonomy" id="3050128"/>
    <lineage>
        <taxon>Bacteria</taxon>
        <taxon>Pseudomonadati</taxon>
        <taxon>Pseudomonadota</taxon>
        <taxon>Betaproteobacteria</taxon>
        <taxon>Burkholderiales</taxon>
        <taxon>Oxalobacteraceae</taxon>
        <taxon>Telluria group</taxon>
        <taxon>Massilia</taxon>
    </lineage>
</organism>
<proteinExistence type="predicted"/>
<reference evidence="1" key="1">
    <citation type="submission" date="2024-11" db="EMBL/GenBank/DDBJ databases">
        <title>Description of Massilia orientalis sp. nov., isolated from rhizosphere soil of Ageratina adenophora.</title>
        <authorList>
            <person name="Wang Y."/>
        </authorList>
    </citation>
    <scope>NUCLEOTIDE SEQUENCE</scope>
    <source>
        <strain evidence="1">YIM B02787</strain>
    </source>
</reference>
<protein>
    <submittedName>
        <fullName evidence="1">DeoR/GlpR family DNA-binding transcription regulator</fullName>
    </submittedName>
</protein>
<accession>A0ACC7MIJ5</accession>
<dbReference type="Proteomes" id="UP001168096">
    <property type="component" value="Unassembled WGS sequence"/>
</dbReference>
<keyword evidence="2" id="KW-1185">Reference proteome</keyword>
<evidence type="ECO:0000313" key="2">
    <source>
        <dbReference type="Proteomes" id="UP001168096"/>
    </source>
</evidence>
<evidence type="ECO:0000313" key="1">
    <source>
        <dbReference type="EMBL" id="MFJ1471724.1"/>
    </source>
</evidence>